<dbReference type="RefSeq" id="WP_213126133.1">
    <property type="nucleotide sequence ID" value="NZ_JAGYPG010000003.1"/>
</dbReference>
<dbReference type="SMART" id="SM01092">
    <property type="entry name" value="CO_deh_flav_C"/>
    <property type="match status" value="1"/>
</dbReference>
<evidence type="ECO:0000313" key="5">
    <source>
        <dbReference type="EMBL" id="MBS4196929.1"/>
    </source>
</evidence>
<dbReference type="Gene3D" id="3.30.390.50">
    <property type="entry name" value="CO dehydrogenase flavoprotein, C-terminal domain"/>
    <property type="match status" value="1"/>
</dbReference>
<dbReference type="InterPro" id="IPR051312">
    <property type="entry name" value="Diverse_Substr_Oxidored"/>
</dbReference>
<protein>
    <submittedName>
        <fullName evidence="5">FAD binding domain-containing protein</fullName>
    </submittedName>
</protein>
<keyword evidence="1" id="KW-0285">Flavoprotein</keyword>
<dbReference type="GO" id="GO:0016491">
    <property type="term" value="F:oxidoreductase activity"/>
    <property type="evidence" value="ECO:0007669"/>
    <property type="project" value="UniProtKB-KW"/>
</dbReference>
<organism evidence="5 6">
    <name type="scientific">Lederbergia citri</name>
    <dbReference type="NCBI Taxonomy" id="2833580"/>
    <lineage>
        <taxon>Bacteria</taxon>
        <taxon>Bacillati</taxon>
        <taxon>Bacillota</taxon>
        <taxon>Bacilli</taxon>
        <taxon>Bacillales</taxon>
        <taxon>Bacillaceae</taxon>
        <taxon>Lederbergia</taxon>
    </lineage>
</organism>
<dbReference type="InterPro" id="IPR036683">
    <property type="entry name" value="CO_DH_flav_C_dom_sf"/>
</dbReference>
<dbReference type="PANTHER" id="PTHR42659">
    <property type="entry name" value="XANTHINE DEHYDROGENASE SUBUNIT C-RELATED"/>
    <property type="match status" value="1"/>
</dbReference>
<dbReference type="InterPro" id="IPR036318">
    <property type="entry name" value="FAD-bd_PCMH-like_sf"/>
</dbReference>
<dbReference type="SUPFAM" id="SSF56176">
    <property type="entry name" value="FAD-binding/transporter-associated domain-like"/>
    <property type="match status" value="1"/>
</dbReference>
<dbReference type="EMBL" id="JAGYPG010000003">
    <property type="protein sequence ID" value="MBS4196929.1"/>
    <property type="molecule type" value="Genomic_DNA"/>
</dbReference>
<evidence type="ECO:0000313" key="6">
    <source>
        <dbReference type="Proteomes" id="UP000681414"/>
    </source>
</evidence>
<dbReference type="Gene3D" id="3.30.465.10">
    <property type="match status" value="1"/>
</dbReference>
<evidence type="ECO:0000259" key="4">
    <source>
        <dbReference type="PROSITE" id="PS51387"/>
    </source>
</evidence>
<dbReference type="GO" id="GO:0071949">
    <property type="term" value="F:FAD binding"/>
    <property type="evidence" value="ECO:0007669"/>
    <property type="project" value="InterPro"/>
</dbReference>
<dbReference type="InterPro" id="IPR016166">
    <property type="entry name" value="FAD-bd_PCMH"/>
</dbReference>
<keyword evidence="3" id="KW-0560">Oxidoreductase</keyword>
<sequence>MIPFDFSYYKPTTINEALQIYEKVSSQNKKPVYFSGGTEFITFARMNKVFADAVIDLKGIRDCLVLEEQDEQLIIGSGVSLNTIADSNIFPLLGQKVKDVADHTSRNKITIGGNINSQLIYKEGILPLLLSDAKVKIAGKEGVQIHSLNEVFNVNLQLEQEQFLVQIIVEKSYAEEPFFTLKKTKFSQVGYPIVSLAAMVKNQQIRTAFSGVCNYPFRSENIEKILNDTSFTFTDRVEKAIVLLPDTIIDDIQASAEYREFVLKNALLETLETLELKK</sequence>
<dbReference type="InterPro" id="IPR016167">
    <property type="entry name" value="FAD-bd_PCMH_sub1"/>
</dbReference>
<dbReference type="InterPro" id="IPR005107">
    <property type="entry name" value="CO_DH_flav_C"/>
</dbReference>
<gene>
    <name evidence="5" type="ORF">KHA97_17915</name>
</gene>
<evidence type="ECO:0000256" key="1">
    <source>
        <dbReference type="ARBA" id="ARBA00022630"/>
    </source>
</evidence>
<dbReference type="SUPFAM" id="SSF55447">
    <property type="entry name" value="CO dehydrogenase flavoprotein C-terminal domain-like"/>
    <property type="match status" value="1"/>
</dbReference>
<dbReference type="PANTHER" id="PTHR42659:SF2">
    <property type="entry name" value="XANTHINE DEHYDROGENASE SUBUNIT C-RELATED"/>
    <property type="match status" value="1"/>
</dbReference>
<name>A0A942TIF5_9BACI</name>
<dbReference type="PROSITE" id="PS51387">
    <property type="entry name" value="FAD_PCMH"/>
    <property type="match status" value="1"/>
</dbReference>
<dbReference type="Proteomes" id="UP000681414">
    <property type="component" value="Unassembled WGS sequence"/>
</dbReference>
<dbReference type="AlphaFoldDB" id="A0A942TIF5"/>
<dbReference type="Pfam" id="PF00941">
    <property type="entry name" value="FAD_binding_5"/>
    <property type="match status" value="1"/>
</dbReference>
<keyword evidence="2" id="KW-0274">FAD</keyword>
<feature type="domain" description="FAD-binding PCMH-type" evidence="4">
    <location>
        <begin position="1"/>
        <end position="174"/>
    </location>
</feature>
<dbReference type="Gene3D" id="3.30.43.10">
    <property type="entry name" value="Uridine Diphospho-n-acetylenolpyruvylglucosamine Reductase, domain 2"/>
    <property type="match status" value="1"/>
</dbReference>
<evidence type="ECO:0000256" key="3">
    <source>
        <dbReference type="ARBA" id="ARBA00023002"/>
    </source>
</evidence>
<keyword evidence="6" id="KW-1185">Reference proteome</keyword>
<accession>A0A942TIF5</accession>
<reference evidence="5 6" key="1">
    <citation type="submission" date="2021-05" db="EMBL/GenBank/DDBJ databases">
        <title>Novel Bacillus species.</title>
        <authorList>
            <person name="Liu G."/>
        </authorList>
    </citation>
    <scope>NUCLEOTIDE SEQUENCE [LARGE SCALE GENOMIC DNA]</scope>
    <source>
        <strain evidence="6">FJAT-49780</strain>
    </source>
</reference>
<dbReference type="InterPro" id="IPR016169">
    <property type="entry name" value="FAD-bd_PCMH_sub2"/>
</dbReference>
<evidence type="ECO:0000256" key="2">
    <source>
        <dbReference type="ARBA" id="ARBA00022827"/>
    </source>
</evidence>
<comment type="caution">
    <text evidence="5">The sequence shown here is derived from an EMBL/GenBank/DDBJ whole genome shotgun (WGS) entry which is preliminary data.</text>
</comment>
<proteinExistence type="predicted"/>
<dbReference type="InterPro" id="IPR002346">
    <property type="entry name" value="Mopterin_DH_FAD-bd"/>
</dbReference>